<accession>A0AAV3NKF0</accession>
<evidence type="ECO:0000313" key="1">
    <source>
        <dbReference type="EMBL" id="GAA0139810.1"/>
    </source>
</evidence>
<reference evidence="1 2" key="1">
    <citation type="submission" date="2024-01" db="EMBL/GenBank/DDBJ databases">
        <title>The complete chloroplast genome sequence of Lithospermum erythrorhizon: insights into the phylogenetic relationship among Boraginaceae species and the maternal lineages of purple gromwells.</title>
        <authorList>
            <person name="Okada T."/>
            <person name="Watanabe K."/>
        </authorList>
    </citation>
    <scope>NUCLEOTIDE SEQUENCE [LARGE SCALE GENOMIC DNA]</scope>
</reference>
<dbReference type="AlphaFoldDB" id="A0AAV3NKF0"/>
<comment type="caution">
    <text evidence="1">The sequence shown here is derived from an EMBL/GenBank/DDBJ whole genome shotgun (WGS) entry which is preliminary data.</text>
</comment>
<organism evidence="1 2">
    <name type="scientific">Lithospermum erythrorhizon</name>
    <name type="common">Purple gromwell</name>
    <name type="synonym">Lithospermum officinale var. erythrorhizon</name>
    <dbReference type="NCBI Taxonomy" id="34254"/>
    <lineage>
        <taxon>Eukaryota</taxon>
        <taxon>Viridiplantae</taxon>
        <taxon>Streptophyta</taxon>
        <taxon>Embryophyta</taxon>
        <taxon>Tracheophyta</taxon>
        <taxon>Spermatophyta</taxon>
        <taxon>Magnoliopsida</taxon>
        <taxon>eudicotyledons</taxon>
        <taxon>Gunneridae</taxon>
        <taxon>Pentapetalae</taxon>
        <taxon>asterids</taxon>
        <taxon>lamiids</taxon>
        <taxon>Boraginales</taxon>
        <taxon>Boraginaceae</taxon>
        <taxon>Boraginoideae</taxon>
        <taxon>Lithospermeae</taxon>
        <taxon>Lithospermum</taxon>
    </lineage>
</organism>
<gene>
    <name evidence="1" type="ORF">LIER_01282</name>
</gene>
<evidence type="ECO:0000313" key="2">
    <source>
        <dbReference type="Proteomes" id="UP001454036"/>
    </source>
</evidence>
<sequence>MASKLKDSVTFLPLTDLRFSRAALRGHTWFISTMFDKQEEEVQFQRFPSESSKGRLLCLKGNDQHDSSWNYYALAWPEALPRNSTLKKRSHICIIQPL</sequence>
<dbReference type="Proteomes" id="UP001454036">
    <property type="component" value="Unassembled WGS sequence"/>
</dbReference>
<protein>
    <submittedName>
        <fullName evidence="1">Glycosyltransferase</fullName>
    </submittedName>
</protein>
<keyword evidence="2" id="KW-1185">Reference proteome</keyword>
<name>A0AAV3NKF0_LITER</name>
<proteinExistence type="predicted"/>
<dbReference type="EMBL" id="BAABME010000121">
    <property type="protein sequence ID" value="GAA0139810.1"/>
    <property type="molecule type" value="Genomic_DNA"/>
</dbReference>